<sequence>MDSLNVLRLLAEHIKEDPSFHPRSSHLTTRWHAHAAGHDWEFLCTGPKFWDVRMDRGGGGAIDLVMHIHGLNFKAAAKLLKERDV</sequence>
<gene>
    <name evidence="1" type="ORF">ACFQND_02295</name>
</gene>
<dbReference type="RefSeq" id="WP_172727818.1">
    <property type="nucleotide sequence ID" value="NZ_JBHSRS010000004.1"/>
</dbReference>
<protein>
    <submittedName>
        <fullName evidence="1">Uncharacterized protein</fullName>
    </submittedName>
</protein>
<accession>A0ABW1TRD0</accession>
<keyword evidence="2" id="KW-1185">Reference proteome</keyword>
<reference evidence="2" key="1">
    <citation type="journal article" date="2019" name="Int. J. Syst. Evol. Microbiol.">
        <title>The Global Catalogue of Microorganisms (GCM) 10K type strain sequencing project: providing services to taxonomists for standard genome sequencing and annotation.</title>
        <authorList>
            <consortium name="The Broad Institute Genomics Platform"/>
            <consortium name="The Broad Institute Genome Sequencing Center for Infectious Disease"/>
            <person name="Wu L."/>
            <person name="Ma J."/>
        </authorList>
    </citation>
    <scope>NUCLEOTIDE SEQUENCE [LARGE SCALE GENOMIC DNA]</scope>
    <source>
        <strain evidence="2">CCUG 39402</strain>
    </source>
</reference>
<comment type="caution">
    <text evidence="1">The sequence shown here is derived from an EMBL/GenBank/DDBJ whole genome shotgun (WGS) entry which is preliminary data.</text>
</comment>
<dbReference type="EMBL" id="JBHSRS010000004">
    <property type="protein sequence ID" value="MFC6280059.1"/>
    <property type="molecule type" value="Genomic_DNA"/>
</dbReference>
<evidence type="ECO:0000313" key="2">
    <source>
        <dbReference type="Proteomes" id="UP001596270"/>
    </source>
</evidence>
<organism evidence="1 2">
    <name type="scientific">Polaromonas aquatica</name>
    <dbReference type="NCBI Taxonomy" id="332657"/>
    <lineage>
        <taxon>Bacteria</taxon>
        <taxon>Pseudomonadati</taxon>
        <taxon>Pseudomonadota</taxon>
        <taxon>Betaproteobacteria</taxon>
        <taxon>Burkholderiales</taxon>
        <taxon>Comamonadaceae</taxon>
        <taxon>Polaromonas</taxon>
    </lineage>
</organism>
<proteinExistence type="predicted"/>
<dbReference type="Proteomes" id="UP001596270">
    <property type="component" value="Unassembled WGS sequence"/>
</dbReference>
<evidence type="ECO:0000313" key="1">
    <source>
        <dbReference type="EMBL" id="MFC6280059.1"/>
    </source>
</evidence>
<name>A0ABW1TRD0_9BURK</name>